<dbReference type="Gene3D" id="3.20.20.450">
    <property type="entry name" value="EAL domain"/>
    <property type="match status" value="1"/>
</dbReference>
<evidence type="ECO:0000256" key="1">
    <source>
        <dbReference type="ARBA" id="ARBA00015125"/>
    </source>
</evidence>
<dbReference type="CDD" id="cd00130">
    <property type="entry name" value="PAS"/>
    <property type="match status" value="2"/>
</dbReference>
<dbReference type="InterPro" id="IPR035965">
    <property type="entry name" value="PAS-like_dom_sf"/>
</dbReference>
<dbReference type="NCBIfam" id="TIGR00254">
    <property type="entry name" value="GGDEF"/>
    <property type="match status" value="1"/>
</dbReference>
<dbReference type="Proteomes" id="UP000541636">
    <property type="component" value="Unassembled WGS sequence"/>
</dbReference>
<dbReference type="GO" id="GO:0019825">
    <property type="term" value="F:oxygen binding"/>
    <property type="evidence" value="ECO:0007669"/>
    <property type="project" value="InterPro"/>
</dbReference>
<dbReference type="CDD" id="cd01949">
    <property type="entry name" value="GGDEF"/>
    <property type="match status" value="1"/>
</dbReference>
<evidence type="ECO:0000313" key="7">
    <source>
        <dbReference type="EMBL" id="NKZ38070.1"/>
    </source>
</evidence>
<dbReference type="PANTHER" id="PTHR44757:SF2">
    <property type="entry name" value="BIOFILM ARCHITECTURE MAINTENANCE PROTEIN MBAA"/>
    <property type="match status" value="1"/>
</dbReference>
<dbReference type="SMART" id="SM00091">
    <property type="entry name" value="PAS"/>
    <property type="match status" value="3"/>
</dbReference>
<comment type="caution">
    <text evidence="7">The sequence shown here is derived from an EMBL/GenBank/DDBJ whole genome shotgun (WGS) entry which is preliminary data.</text>
</comment>
<dbReference type="RefSeq" id="WP_168608471.1">
    <property type="nucleotide sequence ID" value="NZ_JAAZQD010000001.1"/>
</dbReference>
<dbReference type="InterPro" id="IPR012292">
    <property type="entry name" value="Globin/Proto"/>
</dbReference>
<dbReference type="Pfam" id="PF00990">
    <property type="entry name" value="GGDEF"/>
    <property type="match status" value="1"/>
</dbReference>
<evidence type="ECO:0000259" key="5">
    <source>
        <dbReference type="PROSITE" id="PS50883"/>
    </source>
</evidence>
<dbReference type="SMART" id="SM00267">
    <property type="entry name" value="GGDEF"/>
    <property type="match status" value="1"/>
</dbReference>
<gene>
    <name evidence="7" type="ORF">HF690_03765</name>
</gene>
<dbReference type="Gene3D" id="1.10.490.10">
    <property type="entry name" value="Globins"/>
    <property type="match status" value="1"/>
</dbReference>
<dbReference type="InterPro" id="IPR044398">
    <property type="entry name" value="Globin-sensor_dom"/>
</dbReference>
<feature type="domain" description="GGDEF" evidence="6">
    <location>
        <begin position="763"/>
        <end position="903"/>
    </location>
</feature>
<dbReference type="InterPro" id="IPR000014">
    <property type="entry name" value="PAS"/>
</dbReference>
<evidence type="ECO:0000313" key="8">
    <source>
        <dbReference type="Proteomes" id="UP000541636"/>
    </source>
</evidence>
<dbReference type="SUPFAM" id="SSF46458">
    <property type="entry name" value="Globin-like"/>
    <property type="match status" value="1"/>
</dbReference>
<feature type="domain" description="PAS" evidence="3">
    <location>
        <begin position="606"/>
        <end position="676"/>
    </location>
</feature>
<dbReference type="Gene3D" id="3.30.450.20">
    <property type="entry name" value="PAS domain"/>
    <property type="match status" value="3"/>
</dbReference>
<dbReference type="GO" id="GO:0020037">
    <property type="term" value="F:heme binding"/>
    <property type="evidence" value="ECO:0007669"/>
    <property type="project" value="InterPro"/>
</dbReference>
<dbReference type="InterPro" id="IPR001633">
    <property type="entry name" value="EAL_dom"/>
</dbReference>
<dbReference type="NCBIfam" id="TIGR00229">
    <property type="entry name" value="sensory_box"/>
    <property type="match status" value="2"/>
</dbReference>
<dbReference type="InterPro" id="IPR052155">
    <property type="entry name" value="Biofilm_reg_signaling"/>
</dbReference>
<dbReference type="Pfam" id="PF13185">
    <property type="entry name" value="GAF_2"/>
    <property type="match status" value="1"/>
</dbReference>
<name>A0A846ZKL1_9GAMM</name>
<dbReference type="InterPro" id="IPR001610">
    <property type="entry name" value="PAC"/>
</dbReference>
<dbReference type="PROSITE" id="PS50883">
    <property type="entry name" value="EAL"/>
    <property type="match status" value="1"/>
</dbReference>
<dbReference type="InterPro" id="IPR000160">
    <property type="entry name" value="GGDEF_dom"/>
</dbReference>
<dbReference type="Pfam" id="PF13426">
    <property type="entry name" value="PAS_9"/>
    <property type="match status" value="3"/>
</dbReference>
<dbReference type="InterPro" id="IPR029787">
    <property type="entry name" value="Nucleotide_cyclase"/>
</dbReference>
<dbReference type="SMART" id="SM00052">
    <property type="entry name" value="EAL"/>
    <property type="match status" value="1"/>
</dbReference>
<feature type="domain" description="EAL" evidence="5">
    <location>
        <begin position="1240"/>
        <end position="1492"/>
    </location>
</feature>
<dbReference type="PROSITE" id="PS50112">
    <property type="entry name" value="PAS"/>
    <property type="match status" value="2"/>
</dbReference>
<dbReference type="Gene3D" id="3.30.450.40">
    <property type="match status" value="2"/>
</dbReference>
<dbReference type="PROSITE" id="PS50887">
    <property type="entry name" value="GGDEF"/>
    <property type="match status" value="1"/>
</dbReference>
<dbReference type="InterPro" id="IPR000700">
    <property type="entry name" value="PAS-assoc_C"/>
</dbReference>
<dbReference type="SUPFAM" id="SSF55073">
    <property type="entry name" value="Nucleotide cyclase"/>
    <property type="match status" value="1"/>
</dbReference>
<dbReference type="EMBL" id="JAAZQD010000001">
    <property type="protein sequence ID" value="NKZ38070.1"/>
    <property type="molecule type" value="Genomic_DNA"/>
</dbReference>
<dbReference type="InterPro" id="IPR035919">
    <property type="entry name" value="EAL_sf"/>
</dbReference>
<dbReference type="InterPro" id="IPR043128">
    <property type="entry name" value="Rev_trsase/Diguanyl_cyclase"/>
</dbReference>
<dbReference type="SUPFAM" id="SSF55781">
    <property type="entry name" value="GAF domain-like"/>
    <property type="match status" value="2"/>
</dbReference>
<dbReference type="SUPFAM" id="SSF55785">
    <property type="entry name" value="PYP-like sensor domain (PAS domain)"/>
    <property type="match status" value="3"/>
</dbReference>
<dbReference type="PROSITE" id="PS50113">
    <property type="entry name" value="PAC"/>
    <property type="match status" value="1"/>
</dbReference>
<sequence>MSAGKQAPDSNPESKVSGLLDLQRELLTVVARHGALEPRLDQLCRLFEQAVDGMVATIMQLDAGTDRLRFVSGPSAPKDLLRQLDDTQPGDGYGSCAHTAWTDRATYVCDATKDPHWTAVRDVAAASGVRSCWSAPVHDREQNIIGTFALTSLRAHLPDDYQRRLLELGAISAGLLFDQESEARAKADSDRTVHRLALVADHSPNGILFTDTAGTIEWVNASALKLLECAKDDIVGENLRAVLMQEMSVFDSDAVLQTIRRGEAFAGTLQLRRPSGKRWAAQITCTPRRNAEDSQLEGAVVMLIDVSPLQRLSEFNVLLANVDMRLSRRNEPEKLLQDICELAVAHAGLSLAWIGRPDPDTGWFEPMAAAGPGRPYLDVVRISSNMDLPEGRGPCGLSWNDGQTRFDCSFTDDELKPWAKAARQQGFAAIAVLPIHRAGQLWALLCVYHTELHSFDSALQQLLKTMSRNISSGLDRIDLMRRESESQALNQSMLESTTVGVVLTRNNVVFRANRRAADILGVAGPKALEGIRASAFYGDPDAGRWLARQTYEAFADNRRAIFEIPARRMDGRRIWLRLEGAPFDHDDYDEIWSLIDQTEQHQAIEQQTLLANAMSSVQEGVIITDAQQRIVYVNEGFHALTGYTFKQMHGRTCKLLQGPDSNPETVQRIHAALQDEGAFVGEILNYRKDGSTFWNLLTINPILDAQGRLSHYVGVQRDITDLRQLNARMEHLAFHDELTGLPNRRALDRYLADALPRSVADDQVLAVAMIDLDDFKIINDTHGHVGGDRLLKGVAQRIQPLLSKHDFFARLGGDEFVVVFHERSQRRAEKHLRKRFDAIGRRFRAPLDVGLDRPIHVGLSMGIALSPQHASEGGMLLRLADEALFKVKRNKLERANWWSIHGEVDEEELAVSIAPYGDSASETLDVARPHLADALSDIVDEFYALVHTDPHASRLLNGLAPKEIEHLKQRQILHVQLLTSGSTTRKSLIEASRRAGRIHALIGIDSVLLMRWMAIYHESLVRQCNMLPISKRSRYHLAQLLDHRLQDDLQAQLEAQTFVQDRYAAIIDQFMPDRGSSWNDAISLEMRLLARLPGMACVMVLRQSGPETYNIESSAGTAAHAVAGALRAEYGVRHSANLAPPDDSLLSKSWHTAEIHTCPHLAEVPDNTPALPRALLQDEIRAAACIPVIDEQRLPVALLLLLGHYPNQFESKYMQHFMRNLQLRGNEIWQRSMRPPPPVPYEQAVAFRRRLFKDGLRMLLQPVVDFRSGCVTKVEALARLTLESGEQLGPDVFLPLLRNAELDTLFQRGLDMALSDLVKLERQGLRIDLALNISPHTLAEPDCPEWVAEALERHGLAPQRLILEILENQRVDREARDAGVKRLVTLGVRFAIDDLGSGYSSLRRLASLPFDAVKIDQDLLARLHVDPVQSITLISAVVQIGRDFGCKVIAEGLEDPGMIEVARLLGASMGQGYAIARPMPAADLPAWSRQFVLDTGDDGPKTPLGGLAFQWISVRHGSLHTKTLEDCPLTRLMQCHNQHAGDAKALHAAVHADPQDARAAHRLLEWMQACILGPDAALRCERQEKGRPD</sequence>
<accession>A0A846ZKL1</accession>
<dbReference type="Pfam" id="PF11563">
    <property type="entry name" value="Protoglobin"/>
    <property type="match status" value="1"/>
</dbReference>
<dbReference type="InterPro" id="IPR009050">
    <property type="entry name" value="Globin-like_sf"/>
</dbReference>
<dbReference type="SMART" id="SM00086">
    <property type="entry name" value="PAC"/>
    <property type="match status" value="3"/>
</dbReference>
<proteinExistence type="predicted"/>
<evidence type="ECO:0000259" key="6">
    <source>
        <dbReference type="PROSITE" id="PS50887"/>
    </source>
</evidence>
<feature type="domain" description="PAS" evidence="3">
    <location>
        <begin position="192"/>
        <end position="239"/>
    </location>
</feature>
<dbReference type="CDD" id="cd01948">
    <property type="entry name" value="EAL"/>
    <property type="match status" value="1"/>
</dbReference>
<dbReference type="SUPFAM" id="SSF141868">
    <property type="entry name" value="EAL domain-like"/>
    <property type="match status" value="1"/>
</dbReference>
<evidence type="ECO:0000256" key="2">
    <source>
        <dbReference type="ARBA" id="ARBA00029839"/>
    </source>
</evidence>
<keyword evidence="8" id="KW-1185">Reference proteome</keyword>
<dbReference type="PANTHER" id="PTHR44757">
    <property type="entry name" value="DIGUANYLATE CYCLASE DGCP"/>
    <property type="match status" value="1"/>
</dbReference>
<dbReference type="InterPro" id="IPR029016">
    <property type="entry name" value="GAF-like_dom_sf"/>
</dbReference>
<evidence type="ECO:0000259" key="3">
    <source>
        <dbReference type="PROSITE" id="PS50112"/>
    </source>
</evidence>
<feature type="domain" description="PAC" evidence="4">
    <location>
        <begin position="679"/>
        <end position="731"/>
    </location>
</feature>
<protein>
    <recommendedName>
        <fullName evidence="1">Diguanylate cyclase DosC</fullName>
    </recommendedName>
    <alternativeName>
        <fullName evidence="2">Direct oxygen-sensing cyclase</fullName>
    </alternativeName>
</protein>
<reference evidence="7 8" key="1">
    <citation type="journal article" date="2017" name="Int. J. Syst. Evol. Microbiol.">
        <title>Oleiagrimonas citrea sp. nov., a marine bacterium isolated from tidal flat sediment and emended description of the genus Oleiagrimonas Fang et al. 2015 and Oleiagrimonas soli.</title>
        <authorList>
            <person name="Yang S.H."/>
            <person name="Seo H.S."/>
            <person name="Seong C.N."/>
            <person name="Kwon K.K."/>
        </authorList>
    </citation>
    <scope>NUCLEOTIDE SEQUENCE [LARGE SCALE GENOMIC DNA]</scope>
    <source>
        <strain evidence="7 8">MEBiC09124</strain>
    </source>
</reference>
<dbReference type="SMART" id="SM00065">
    <property type="entry name" value="GAF"/>
    <property type="match status" value="2"/>
</dbReference>
<dbReference type="Pfam" id="PF00563">
    <property type="entry name" value="EAL"/>
    <property type="match status" value="1"/>
</dbReference>
<dbReference type="Pfam" id="PF01590">
    <property type="entry name" value="GAF"/>
    <property type="match status" value="1"/>
</dbReference>
<dbReference type="Gene3D" id="3.30.70.270">
    <property type="match status" value="1"/>
</dbReference>
<dbReference type="InterPro" id="IPR003018">
    <property type="entry name" value="GAF"/>
</dbReference>
<organism evidence="7 8">
    <name type="scientific">Oleiagrimonas citrea</name>
    <dbReference type="NCBI Taxonomy" id="1665687"/>
    <lineage>
        <taxon>Bacteria</taxon>
        <taxon>Pseudomonadati</taxon>
        <taxon>Pseudomonadota</taxon>
        <taxon>Gammaproteobacteria</taxon>
        <taxon>Lysobacterales</taxon>
        <taxon>Rhodanobacteraceae</taxon>
        <taxon>Oleiagrimonas</taxon>
    </lineage>
</organism>
<evidence type="ECO:0000259" key="4">
    <source>
        <dbReference type="PROSITE" id="PS50113"/>
    </source>
</evidence>